<evidence type="ECO:0000256" key="3">
    <source>
        <dbReference type="ARBA" id="ARBA00023014"/>
    </source>
</evidence>
<dbReference type="Proteomes" id="UP000010847">
    <property type="component" value="Chromosome"/>
</dbReference>
<dbReference type="GO" id="GO:0051536">
    <property type="term" value="F:iron-sulfur cluster binding"/>
    <property type="evidence" value="ECO:0007669"/>
    <property type="project" value="UniProtKB-KW"/>
</dbReference>
<keyword evidence="7" id="KW-1185">Reference proteome</keyword>
<sequence>MSKAAYVDPIKCDRSPLCPSKRSCPEKAITQEKLGFLSRGPAYVNPDLCVACGVCIKSCPHGAVSFKGSEPGQKKKKKKTK</sequence>
<gene>
    <name evidence="6" type="ORF">DESME_05140</name>
</gene>
<dbReference type="Gene3D" id="3.30.70.20">
    <property type="match status" value="1"/>
</dbReference>
<dbReference type="KEGG" id="dmt:DESME_05140"/>
<accession>W0EBC2</accession>
<proteinExistence type="predicted"/>
<dbReference type="RefSeq" id="WP_006714961.1">
    <property type="nucleotide sequence ID" value="NZ_CP007032.1"/>
</dbReference>
<organism evidence="6 7">
    <name type="scientific">Desulfitobacterium metallireducens DSM 15288</name>
    <dbReference type="NCBI Taxonomy" id="871968"/>
    <lineage>
        <taxon>Bacteria</taxon>
        <taxon>Bacillati</taxon>
        <taxon>Bacillota</taxon>
        <taxon>Clostridia</taxon>
        <taxon>Eubacteriales</taxon>
        <taxon>Desulfitobacteriaceae</taxon>
        <taxon>Desulfitobacterium</taxon>
    </lineage>
</organism>
<dbReference type="PROSITE" id="PS51379">
    <property type="entry name" value="4FE4S_FER_2"/>
    <property type="match status" value="1"/>
</dbReference>
<feature type="region of interest" description="Disordered" evidence="4">
    <location>
        <begin position="62"/>
        <end position="81"/>
    </location>
</feature>
<dbReference type="AlphaFoldDB" id="W0EBC2"/>
<evidence type="ECO:0000256" key="2">
    <source>
        <dbReference type="ARBA" id="ARBA00023004"/>
    </source>
</evidence>
<dbReference type="InterPro" id="IPR017900">
    <property type="entry name" value="4Fe4S_Fe_S_CS"/>
</dbReference>
<dbReference type="STRING" id="871968.DESME_05140"/>
<evidence type="ECO:0000313" key="7">
    <source>
        <dbReference type="Proteomes" id="UP000010847"/>
    </source>
</evidence>
<dbReference type="HOGENOM" id="CLU_139698_10_0_9"/>
<reference evidence="6 7" key="1">
    <citation type="submission" date="2013-12" db="EMBL/GenBank/DDBJ databases">
        <authorList>
            <consortium name="DOE Joint Genome Institute"/>
            <person name="Smidt H."/>
            <person name="Huntemann M."/>
            <person name="Han J."/>
            <person name="Chen A."/>
            <person name="Kyrpides N."/>
            <person name="Mavromatis K."/>
            <person name="Markowitz V."/>
            <person name="Palaniappan K."/>
            <person name="Ivanova N."/>
            <person name="Schaumberg A."/>
            <person name="Pati A."/>
            <person name="Liolios K."/>
            <person name="Nordberg H.P."/>
            <person name="Cantor M.N."/>
            <person name="Hua S.X."/>
            <person name="Woyke T."/>
        </authorList>
    </citation>
    <scope>NUCLEOTIDE SEQUENCE [LARGE SCALE GENOMIC DNA]</scope>
    <source>
        <strain evidence="7">DSM 15288</strain>
    </source>
</reference>
<name>W0EBC2_9FIRM</name>
<dbReference type="Pfam" id="PF00037">
    <property type="entry name" value="Fer4"/>
    <property type="match status" value="1"/>
</dbReference>
<keyword evidence="2" id="KW-0408">Iron</keyword>
<dbReference type="OrthoDB" id="5421405at2"/>
<dbReference type="GO" id="GO:0046872">
    <property type="term" value="F:metal ion binding"/>
    <property type="evidence" value="ECO:0007669"/>
    <property type="project" value="UniProtKB-KW"/>
</dbReference>
<dbReference type="SUPFAM" id="SSF54862">
    <property type="entry name" value="4Fe-4S ferredoxins"/>
    <property type="match status" value="1"/>
</dbReference>
<evidence type="ECO:0000256" key="1">
    <source>
        <dbReference type="ARBA" id="ARBA00022723"/>
    </source>
</evidence>
<evidence type="ECO:0000259" key="5">
    <source>
        <dbReference type="PROSITE" id="PS51379"/>
    </source>
</evidence>
<dbReference type="PROSITE" id="PS00198">
    <property type="entry name" value="4FE4S_FER_1"/>
    <property type="match status" value="1"/>
</dbReference>
<keyword evidence="3" id="KW-0411">Iron-sulfur</keyword>
<evidence type="ECO:0000256" key="4">
    <source>
        <dbReference type="SAM" id="MobiDB-lite"/>
    </source>
</evidence>
<dbReference type="EMBL" id="CP007032">
    <property type="protein sequence ID" value="AHF06514.1"/>
    <property type="molecule type" value="Genomic_DNA"/>
</dbReference>
<evidence type="ECO:0000313" key="6">
    <source>
        <dbReference type="EMBL" id="AHF06514.1"/>
    </source>
</evidence>
<dbReference type="InterPro" id="IPR017896">
    <property type="entry name" value="4Fe4S_Fe-S-bd"/>
</dbReference>
<dbReference type="eggNOG" id="COG1149">
    <property type="taxonomic scope" value="Bacteria"/>
</dbReference>
<protein>
    <submittedName>
        <fullName evidence="6">4Fe-4S ferredoxin</fullName>
    </submittedName>
</protein>
<keyword evidence="1" id="KW-0479">Metal-binding</keyword>
<feature type="domain" description="4Fe-4S ferredoxin-type" evidence="5">
    <location>
        <begin position="40"/>
        <end position="69"/>
    </location>
</feature>